<reference evidence="1 2" key="1">
    <citation type="submission" date="2014-03" db="EMBL/GenBank/DDBJ databases">
        <title>Draft genome of the hookworm Oesophagostomum dentatum.</title>
        <authorList>
            <person name="Mitreva M."/>
        </authorList>
    </citation>
    <scope>NUCLEOTIDE SEQUENCE [LARGE SCALE GENOMIC DNA]</scope>
    <source>
        <strain evidence="1 2">OD-Hann</strain>
    </source>
</reference>
<sequence length="105" mass="11865">MDIHFLGQKLNDTEMLVLLPAYIHRISRAGDSRTNSTVLTGVREPQITFAGEEEPLLELQVPTCSYRMGVLDVGYGFIRLEYFPKDEKHIVSDDTAGLSFVFQES</sequence>
<dbReference type="EMBL" id="KN551281">
    <property type="protein sequence ID" value="KHJ92554.1"/>
    <property type="molecule type" value="Genomic_DNA"/>
</dbReference>
<dbReference type="Proteomes" id="UP000053660">
    <property type="component" value="Unassembled WGS sequence"/>
</dbReference>
<accession>A0A0B1T5P1</accession>
<dbReference type="OrthoDB" id="5977743at2759"/>
<organism evidence="1 2">
    <name type="scientific">Oesophagostomum dentatum</name>
    <name type="common">Nodular worm</name>
    <dbReference type="NCBI Taxonomy" id="61180"/>
    <lineage>
        <taxon>Eukaryota</taxon>
        <taxon>Metazoa</taxon>
        <taxon>Ecdysozoa</taxon>
        <taxon>Nematoda</taxon>
        <taxon>Chromadorea</taxon>
        <taxon>Rhabditida</taxon>
        <taxon>Rhabditina</taxon>
        <taxon>Rhabditomorpha</taxon>
        <taxon>Strongyloidea</taxon>
        <taxon>Strongylidae</taxon>
        <taxon>Oesophagostomum</taxon>
    </lineage>
</organism>
<keyword evidence="2" id="KW-1185">Reference proteome</keyword>
<evidence type="ECO:0000313" key="1">
    <source>
        <dbReference type="EMBL" id="KHJ92554.1"/>
    </source>
</evidence>
<dbReference type="AlphaFoldDB" id="A0A0B1T5P1"/>
<proteinExistence type="predicted"/>
<evidence type="ECO:0000313" key="2">
    <source>
        <dbReference type="Proteomes" id="UP000053660"/>
    </source>
</evidence>
<protein>
    <submittedName>
        <fullName evidence="1">Uncharacterized protein</fullName>
    </submittedName>
</protein>
<gene>
    <name evidence="1" type="ORF">OESDEN_07556</name>
</gene>
<name>A0A0B1T5P1_OESDE</name>